<organism evidence="1 2">
    <name type="scientific">Dryococelus australis</name>
    <dbReference type="NCBI Taxonomy" id="614101"/>
    <lineage>
        <taxon>Eukaryota</taxon>
        <taxon>Metazoa</taxon>
        <taxon>Ecdysozoa</taxon>
        <taxon>Arthropoda</taxon>
        <taxon>Hexapoda</taxon>
        <taxon>Insecta</taxon>
        <taxon>Pterygota</taxon>
        <taxon>Neoptera</taxon>
        <taxon>Polyneoptera</taxon>
        <taxon>Phasmatodea</taxon>
        <taxon>Verophasmatodea</taxon>
        <taxon>Anareolatae</taxon>
        <taxon>Phasmatidae</taxon>
        <taxon>Eurycanthinae</taxon>
        <taxon>Dryococelus</taxon>
    </lineage>
</organism>
<accession>A0ABQ9GWK4</accession>
<name>A0ABQ9GWK4_9NEOP</name>
<proteinExistence type="predicted"/>
<keyword evidence="2" id="KW-1185">Reference proteome</keyword>
<comment type="caution">
    <text evidence="1">The sequence shown here is derived from an EMBL/GenBank/DDBJ whole genome shotgun (WGS) entry which is preliminary data.</text>
</comment>
<dbReference type="Proteomes" id="UP001159363">
    <property type="component" value="Chromosome 7"/>
</dbReference>
<dbReference type="EMBL" id="JARBHB010000008">
    <property type="protein sequence ID" value="KAJ8876406.1"/>
    <property type="molecule type" value="Genomic_DNA"/>
</dbReference>
<evidence type="ECO:0000313" key="2">
    <source>
        <dbReference type="Proteomes" id="UP001159363"/>
    </source>
</evidence>
<reference evidence="1 2" key="1">
    <citation type="submission" date="2023-02" db="EMBL/GenBank/DDBJ databases">
        <title>LHISI_Scaffold_Assembly.</title>
        <authorList>
            <person name="Stuart O.P."/>
            <person name="Cleave R."/>
            <person name="Magrath M.J.L."/>
            <person name="Mikheyev A.S."/>
        </authorList>
    </citation>
    <scope>NUCLEOTIDE SEQUENCE [LARGE SCALE GENOMIC DNA]</scope>
    <source>
        <strain evidence="1">Daus_M_001</strain>
        <tissue evidence="1">Leg muscle</tissue>
    </source>
</reference>
<gene>
    <name evidence="1" type="ORF">PR048_020851</name>
</gene>
<sequence>MVCSSVYSTVTEKREHVSSEKKKNKKKKKKNVPNLCNISYTEHRKWICEKCLCNFRRSDKLETNLNDCSVEESVRNIIGTKIMFLKFQNFSHKEYPLSTCWNPFPHRIHSQVSTHHHKTAPQDFHSDLLSQVFLQRFSSRFCHDVGKDAIELLISQLNVDIVAEIYNAIHPVREINNEVIKNLLPLQNSRLHEDLRTQLLDQGSVQDGSLSLQFKLHH</sequence>
<evidence type="ECO:0000313" key="1">
    <source>
        <dbReference type="EMBL" id="KAJ8876406.1"/>
    </source>
</evidence>
<protein>
    <submittedName>
        <fullName evidence="1">Uncharacterized protein</fullName>
    </submittedName>
</protein>